<organism evidence="1 2">
    <name type="scientific">Cordylochernes scorpioides</name>
    <dbReference type="NCBI Taxonomy" id="51811"/>
    <lineage>
        <taxon>Eukaryota</taxon>
        <taxon>Metazoa</taxon>
        <taxon>Ecdysozoa</taxon>
        <taxon>Arthropoda</taxon>
        <taxon>Chelicerata</taxon>
        <taxon>Arachnida</taxon>
        <taxon>Pseudoscorpiones</taxon>
        <taxon>Cheliferoidea</taxon>
        <taxon>Chernetidae</taxon>
        <taxon>Cordylochernes</taxon>
    </lineage>
</organism>
<proteinExistence type="predicted"/>
<evidence type="ECO:0000313" key="2">
    <source>
        <dbReference type="Proteomes" id="UP001235939"/>
    </source>
</evidence>
<gene>
    <name evidence="1" type="ORF">LAZ67_16002568</name>
</gene>
<sequence>MGENGENNGTFCMRQFGVVQFGLSNKSHEVFHPSRLFIDQRRHDSRGFPTAESVRAPSSESVRNYKHDVSFRVCLMPLIDGQRFGRDNIAAGILPSTLPRIGRKKVSKIDTSSSHMNQEINQEGQLDQLIKNDFSLSGKRCRMERFTILRVILALMAIPAYGPEGLCQESLILNETNPGESLESQIGKQRLIYFEHIMRKDGL</sequence>
<dbReference type="EMBL" id="CP092878">
    <property type="protein sequence ID" value="UYV78725.1"/>
    <property type="molecule type" value="Genomic_DNA"/>
</dbReference>
<reference evidence="1 2" key="1">
    <citation type="submission" date="2022-01" db="EMBL/GenBank/DDBJ databases">
        <title>A chromosomal length assembly of Cordylochernes scorpioides.</title>
        <authorList>
            <person name="Zeh D."/>
            <person name="Zeh J."/>
        </authorList>
    </citation>
    <scope>NUCLEOTIDE SEQUENCE [LARGE SCALE GENOMIC DNA]</scope>
    <source>
        <strain evidence="1">IN4F17</strain>
        <tissue evidence="1">Whole Body</tissue>
    </source>
</reference>
<name>A0ABY6LG96_9ARAC</name>
<evidence type="ECO:0000313" key="1">
    <source>
        <dbReference type="EMBL" id="UYV78725.1"/>
    </source>
</evidence>
<protein>
    <submittedName>
        <fullName evidence="1">Uncharacterized protein</fullName>
    </submittedName>
</protein>
<keyword evidence="2" id="KW-1185">Reference proteome</keyword>
<accession>A0ABY6LG96</accession>
<dbReference type="Proteomes" id="UP001235939">
    <property type="component" value="Chromosome 16"/>
</dbReference>